<comment type="caution">
    <text evidence="1">The sequence shown here is derived from an EMBL/GenBank/DDBJ whole genome shotgun (WGS) entry which is preliminary data.</text>
</comment>
<protein>
    <submittedName>
        <fullName evidence="1">Uncharacterized protein</fullName>
    </submittedName>
</protein>
<dbReference type="EMBL" id="BAABBI010000001">
    <property type="protein sequence ID" value="GAA3784166.1"/>
    <property type="molecule type" value="Genomic_DNA"/>
</dbReference>
<keyword evidence="2" id="KW-1185">Reference proteome</keyword>
<gene>
    <name evidence="1" type="ORF">GCM10022271_15640</name>
</gene>
<organism evidence="1 2">
    <name type="scientific">Corallibacter vietnamensis</name>
    <dbReference type="NCBI Taxonomy" id="904130"/>
    <lineage>
        <taxon>Bacteria</taxon>
        <taxon>Pseudomonadati</taxon>
        <taxon>Bacteroidota</taxon>
        <taxon>Flavobacteriia</taxon>
        <taxon>Flavobacteriales</taxon>
        <taxon>Flavobacteriaceae</taxon>
        <taxon>Corallibacter</taxon>
    </lineage>
</organism>
<evidence type="ECO:0000313" key="2">
    <source>
        <dbReference type="Proteomes" id="UP001501456"/>
    </source>
</evidence>
<evidence type="ECO:0000313" key="1">
    <source>
        <dbReference type="EMBL" id="GAA3784166.1"/>
    </source>
</evidence>
<accession>A0ABP7H4B5</accession>
<reference evidence="2" key="1">
    <citation type="journal article" date="2019" name="Int. J. Syst. Evol. Microbiol.">
        <title>The Global Catalogue of Microorganisms (GCM) 10K type strain sequencing project: providing services to taxonomists for standard genome sequencing and annotation.</title>
        <authorList>
            <consortium name="The Broad Institute Genomics Platform"/>
            <consortium name="The Broad Institute Genome Sequencing Center for Infectious Disease"/>
            <person name="Wu L."/>
            <person name="Ma J."/>
        </authorList>
    </citation>
    <scope>NUCLEOTIDE SEQUENCE [LARGE SCALE GENOMIC DNA]</scope>
    <source>
        <strain evidence="2">JCM 17525</strain>
    </source>
</reference>
<name>A0ABP7H4B5_9FLAO</name>
<proteinExistence type="predicted"/>
<dbReference type="Proteomes" id="UP001501456">
    <property type="component" value="Unassembled WGS sequence"/>
</dbReference>
<sequence length="206" mass="23598">MFWNWFNEHRDIFYDLHTLPESEQAYYYHTLASKLQEFEATVSYVISSGAPAALSKFTLTTNGDSEGFMMVQNLVAMAPDIPNWKIQAFIQPKITIDELIERTDPPYLFSGMSIKASDIVWKPDFIDDNTGKYGLLLGFNNLAKSLQSRPVEEINEYMTTILLDVLGEFTAGKKLCALNYQFLKDDVDEDWLALHDLPVFLNTNNM</sequence>